<evidence type="ECO:0000313" key="2">
    <source>
        <dbReference type="EMBL" id="CAC5421027.1"/>
    </source>
</evidence>
<dbReference type="OrthoDB" id="6104345at2759"/>
<evidence type="ECO:0000313" key="3">
    <source>
        <dbReference type="Proteomes" id="UP000507470"/>
    </source>
</evidence>
<accession>A0A6J8EL23</accession>
<name>A0A6J8EL23_MYTCO</name>
<feature type="region of interest" description="Disordered" evidence="1">
    <location>
        <begin position="87"/>
        <end position="107"/>
    </location>
</feature>
<reference evidence="2 3" key="1">
    <citation type="submission" date="2020-06" db="EMBL/GenBank/DDBJ databases">
        <authorList>
            <person name="Li R."/>
            <person name="Bekaert M."/>
        </authorList>
    </citation>
    <scope>NUCLEOTIDE SEQUENCE [LARGE SCALE GENOMIC DNA]</scope>
    <source>
        <strain evidence="3">wild</strain>
    </source>
</reference>
<feature type="compositionally biased region" description="Basic and acidic residues" evidence="1">
    <location>
        <begin position="20"/>
        <end position="32"/>
    </location>
</feature>
<feature type="region of interest" description="Disordered" evidence="1">
    <location>
        <begin position="462"/>
        <end position="489"/>
    </location>
</feature>
<dbReference type="Proteomes" id="UP000507470">
    <property type="component" value="Unassembled WGS sequence"/>
</dbReference>
<keyword evidence="3" id="KW-1185">Reference proteome</keyword>
<feature type="compositionally biased region" description="Polar residues" evidence="1">
    <location>
        <begin position="470"/>
        <end position="480"/>
    </location>
</feature>
<feature type="region of interest" description="Disordered" evidence="1">
    <location>
        <begin position="14"/>
        <end position="44"/>
    </location>
</feature>
<evidence type="ECO:0000256" key="1">
    <source>
        <dbReference type="SAM" id="MobiDB-lite"/>
    </source>
</evidence>
<feature type="compositionally biased region" description="Basic residues" evidence="1">
    <location>
        <begin position="33"/>
        <end position="42"/>
    </location>
</feature>
<proteinExistence type="predicted"/>
<dbReference type="AlphaFoldDB" id="A0A6J8EL23"/>
<gene>
    <name evidence="2" type="ORF">MCOR_53186</name>
</gene>
<organism evidence="2 3">
    <name type="scientific">Mytilus coruscus</name>
    <name type="common">Sea mussel</name>
    <dbReference type="NCBI Taxonomy" id="42192"/>
    <lineage>
        <taxon>Eukaryota</taxon>
        <taxon>Metazoa</taxon>
        <taxon>Spiralia</taxon>
        <taxon>Lophotrochozoa</taxon>
        <taxon>Mollusca</taxon>
        <taxon>Bivalvia</taxon>
        <taxon>Autobranchia</taxon>
        <taxon>Pteriomorphia</taxon>
        <taxon>Mytilida</taxon>
        <taxon>Mytiloidea</taxon>
        <taxon>Mytilidae</taxon>
        <taxon>Mytilinae</taxon>
        <taxon>Mytilus</taxon>
    </lineage>
</organism>
<protein>
    <submittedName>
        <fullName evidence="2">Uncharacterized protein</fullName>
    </submittedName>
</protein>
<dbReference type="EMBL" id="CACVKT020009207">
    <property type="protein sequence ID" value="CAC5421027.1"/>
    <property type="molecule type" value="Genomic_DNA"/>
</dbReference>
<sequence length="518" mass="58500">MASSVSSYFILHATPPNQFKDGEDNEKAEKEKKHVKKNKSNKSKQLVITRNELTRKRMTLIRTKLEESRARHFEKVQNQALNCSRPIPRVADGFTPTTKDKKDPDTETAMEMVPISNTGEEVPYVYFVVSPEKQEKVTKMKAKLKERQRDDEKRKQLVSRSTVFTTKEDYGIFTDKSKTMTLAHNFGLPSQPMHLPERPLTQKQIVFPLPIKLTPKNPPTTPATTITTSIGHRGSRDWDYQDFETIYEKPIKMTICEDNEIVETRETVGKAVVLRGSTRSLSTRCLELPFISLDEQRKALGTAGSYGVKSLDFVRKSVSQDSSQKRVHFAESVDLPSIKGSQISSFNEILPSLGLRAMTVPDLSSEKSKSLGDLKSFPGTRLLHSSSGRSYRSGKSLDLPKIDIVSSVYDELILKAIEAYIMSLPPYSKQSQIARQLLEQLQNKTISTSELDKDQYKSIREDIANLPRHTVSQRGRQQKNNPRKGNAEKCYSPLEPKCYRLVLPGALPPGPSIKVLQS</sequence>